<reference evidence="2" key="1">
    <citation type="journal article" date="2024" name="Proc. Natl. Acad. Sci. U.S.A.">
        <title>Extraordinary preservation of gene collinearity over three hundred million years revealed in homosporous lycophytes.</title>
        <authorList>
            <person name="Li C."/>
            <person name="Wickell D."/>
            <person name="Kuo L.Y."/>
            <person name="Chen X."/>
            <person name="Nie B."/>
            <person name="Liao X."/>
            <person name="Peng D."/>
            <person name="Ji J."/>
            <person name="Jenkins J."/>
            <person name="Williams M."/>
            <person name="Shu S."/>
            <person name="Plott C."/>
            <person name="Barry K."/>
            <person name="Rajasekar S."/>
            <person name="Grimwood J."/>
            <person name="Han X."/>
            <person name="Sun S."/>
            <person name="Hou Z."/>
            <person name="He W."/>
            <person name="Dai G."/>
            <person name="Sun C."/>
            <person name="Schmutz J."/>
            <person name="Leebens-Mack J.H."/>
            <person name="Li F.W."/>
            <person name="Wang L."/>
        </authorList>
    </citation>
    <scope>NUCLEOTIDE SEQUENCE [LARGE SCALE GENOMIC DNA]</scope>
    <source>
        <strain evidence="2">cv. PW_Plant_1</strain>
    </source>
</reference>
<evidence type="ECO:0000313" key="1">
    <source>
        <dbReference type="EMBL" id="KAJ7535810.1"/>
    </source>
</evidence>
<sequence length="929" mass="103914">MMSFKKDFWSTAMDSAGTPGFTANFESKDSSGSGRSRSMQRWSKNTVIPKSAEVIEVVFDAKEIKKHALEWTLKNVTVQPGDFVIVLAVIPSTNTGMPFYFAGWNKWGLTKLSGECTKPKLEPWTELREQTRDSCKQILQEVQKTCDEKKVHTRVKVVRAESKGFVALEAAKSKATWVVLDRHFKQEGKYCLEKLQCNVVIVNRFDVKILRLNLKRSPESEKKDSPPDSPFEDLCNLTALPGEEKCGATEGIQTKIPKPGTSSSSTELGTPLTTTSSPTDFFSSSSSDAGTDPGFSSTNIGLDVLEEDAQTREISERIKAFSHLKDGTRFAGSDYDIEMASSIETPKKSYADQNYTNMLSNPKSIPFSGKTQPLFDLYASKDSSKRLSIDLGKSLPFLKTEAVRRASTSGPVLSMTHKPIQDRDSSSLSRPSEFMQLSQKLKIPVSPSITSTIAIHRNKPPTSDLHALLSSKREGTPRKCLLSQYISEKEFKAQPDLEQERQDQEKIELSSSFRITMSSSKHAPPGPPPLCSICQHKSPQFGRPPQRFSYNELQLATNGFSEQNFLAEGGFGSVYRGVLPDGQTVAVKQHKLASSQGYKEFCSEVEVLSCAQHRNVVTLIGYCIEDHRRLLVYEFICNGSLDSQLWGQNRPLLEWESRKKIAVGAARGLRYLHEESRVGCIIHRDMRPNNILLTHDFEPMVGDFGLARWQPNGDLGVETRVLGTFGYLAPEYAQSGQVTDKADVYSFGVVLLEIATGYKAIDFSRRKGQQCLTEWARPLLEAQRYNELADSRLANNYNEHQMCSMLYTASLCISPDPLLRPRMSQVLRMLDGDEMLDRSGSPYSIWSNKPKKELTLPSTLNVKNNSRRFSISSEACTPTLSSRQFSKSFEPIFSHSGKVPHERSKEAYNGARICSRMACENIFDIEVNT</sequence>
<accession>A0ACC2C1B8</accession>
<comment type="caution">
    <text evidence="1">The sequence shown here is derived from an EMBL/GenBank/DDBJ whole genome shotgun (WGS) entry which is preliminary data.</text>
</comment>
<gene>
    <name evidence="1" type="ORF">O6H91_12G047000</name>
</gene>
<proteinExistence type="predicted"/>
<organism evidence="1 2">
    <name type="scientific">Diphasiastrum complanatum</name>
    <name type="common">Issler's clubmoss</name>
    <name type="synonym">Lycopodium complanatum</name>
    <dbReference type="NCBI Taxonomy" id="34168"/>
    <lineage>
        <taxon>Eukaryota</taxon>
        <taxon>Viridiplantae</taxon>
        <taxon>Streptophyta</taxon>
        <taxon>Embryophyta</taxon>
        <taxon>Tracheophyta</taxon>
        <taxon>Lycopodiopsida</taxon>
        <taxon>Lycopodiales</taxon>
        <taxon>Lycopodiaceae</taxon>
        <taxon>Lycopodioideae</taxon>
        <taxon>Diphasiastrum</taxon>
    </lineage>
</organism>
<protein>
    <submittedName>
        <fullName evidence="1">Uncharacterized protein</fullName>
    </submittedName>
</protein>
<name>A0ACC2C1B8_DIPCM</name>
<keyword evidence="2" id="KW-1185">Reference proteome</keyword>
<dbReference type="Proteomes" id="UP001162992">
    <property type="component" value="Chromosome 12"/>
</dbReference>
<dbReference type="EMBL" id="CM055103">
    <property type="protein sequence ID" value="KAJ7535810.1"/>
    <property type="molecule type" value="Genomic_DNA"/>
</dbReference>
<evidence type="ECO:0000313" key="2">
    <source>
        <dbReference type="Proteomes" id="UP001162992"/>
    </source>
</evidence>